<accession>A0AAV8ZWF5</accession>
<comment type="caution">
    <text evidence="2">The sequence shown here is derived from an EMBL/GenBank/DDBJ whole genome shotgun (WGS) entry which is preliminary data.</text>
</comment>
<reference evidence="2" key="1">
    <citation type="journal article" date="2023" name="Insect Mol. Biol.">
        <title>Genome sequencing provides insights into the evolution of gene families encoding plant cell wall-degrading enzymes in longhorned beetles.</title>
        <authorList>
            <person name="Shin N.R."/>
            <person name="Okamura Y."/>
            <person name="Kirsch R."/>
            <person name="Pauchet Y."/>
        </authorList>
    </citation>
    <scope>NUCLEOTIDE SEQUENCE</scope>
    <source>
        <strain evidence="2">RBIC_L_NR</strain>
    </source>
</reference>
<dbReference type="AlphaFoldDB" id="A0AAV8ZWF5"/>
<organism evidence="2 3">
    <name type="scientific">Rhamnusium bicolor</name>
    <dbReference type="NCBI Taxonomy" id="1586634"/>
    <lineage>
        <taxon>Eukaryota</taxon>
        <taxon>Metazoa</taxon>
        <taxon>Ecdysozoa</taxon>
        <taxon>Arthropoda</taxon>
        <taxon>Hexapoda</taxon>
        <taxon>Insecta</taxon>
        <taxon>Pterygota</taxon>
        <taxon>Neoptera</taxon>
        <taxon>Endopterygota</taxon>
        <taxon>Coleoptera</taxon>
        <taxon>Polyphaga</taxon>
        <taxon>Cucujiformia</taxon>
        <taxon>Chrysomeloidea</taxon>
        <taxon>Cerambycidae</taxon>
        <taxon>Lepturinae</taxon>
        <taxon>Rhagiini</taxon>
        <taxon>Rhamnusium</taxon>
    </lineage>
</organism>
<feature type="transmembrane region" description="Helical" evidence="1">
    <location>
        <begin position="15"/>
        <end position="33"/>
    </location>
</feature>
<evidence type="ECO:0000256" key="1">
    <source>
        <dbReference type="SAM" id="Phobius"/>
    </source>
</evidence>
<sequence length="82" mass="9575">MGPNNDPFGKPSDPVVRFRIVFIFFLWSVYKIRTRIIRKCRKRSIVGGTSPHLQRHLVYNLISQNKKIPSKLQILILKQKSG</sequence>
<protein>
    <submittedName>
        <fullName evidence="2">Uncharacterized protein</fullName>
    </submittedName>
</protein>
<proteinExistence type="predicted"/>
<evidence type="ECO:0000313" key="3">
    <source>
        <dbReference type="Proteomes" id="UP001162156"/>
    </source>
</evidence>
<evidence type="ECO:0000313" key="2">
    <source>
        <dbReference type="EMBL" id="KAJ8971372.1"/>
    </source>
</evidence>
<keyword evidence="1" id="KW-0812">Transmembrane</keyword>
<dbReference type="Proteomes" id="UP001162156">
    <property type="component" value="Unassembled WGS sequence"/>
</dbReference>
<dbReference type="EMBL" id="JANEYF010000221">
    <property type="protein sequence ID" value="KAJ8971372.1"/>
    <property type="molecule type" value="Genomic_DNA"/>
</dbReference>
<keyword evidence="1" id="KW-0472">Membrane</keyword>
<gene>
    <name evidence="2" type="ORF">NQ314_000735</name>
</gene>
<name>A0AAV8ZWF5_9CUCU</name>
<keyword evidence="1" id="KW-1133">Transmembrane helix</keyword>
<keyword evidence="3" id="KW-1185">Reference proteome</keyword>